<evidence type="ECO:0000256" key="4">
    <source>
        <dbReference type="ARBA" id="ARBA00022989"/>
    </source>
</evidence>
<proteinExistence type="inferred from homology"/>
<dbReference type="PANTHER" id="PTHR21324">
    <property type="entry name" value="FASTING-INDUCIBLE INTEGRAL MEMBRANE PROTEIN TM6P1-RELATED"/>
    <property type="match status" value="1"/>
</dbReference>
<dbReference type="AlphaFoldDB" id="A0AAV6ZNX0"/>
<accession>A0AAV6ZNX0</accession>
<keyword evidence="3 6" id="KW-0812">Transmembrane</keyword>
<keyword evidence="5 6" id="KW-0472">Membrane</keyword>
<dbReference type="GO" id="GO:0012505">
    <property type="term" value="C:endomembrane system"/>
    <property type="evidence" value="ECO:0007669"/>
    <property type="project" value="UniProtKB-SubCell"/>
</dbReference>
<reference evidence="8" key="1">
    <citation type="thesis" date="2020" institute="ProQuest LLC" country="789 East Eisenhower Parkway, Ann Arbor, MI, USA">
        <title>Comparative Genomics and Chromosome Evolution.</title>
        <authorList>
            <person name="Mudd A.B."/>
        </authorList>
    </citation>
    <scope>NUCLEOTIDE SEQUENCE</scope>
    <source>
        <strain evidence="8">237g6f4</strain>
        <tissue evidence="8">Blood</tissue>
    </source>
</reference>
<dbReference type="GO" id="GO:0010506">
    <property type="term" value="P:regulation of autophagy"/>
    <property type="evidence" value="ECO:0007669"/>
    <property type="project" value="TreeGrafter"/>
</dbReference>
<comment type="similarity">
    <text evidence="2">Belongs to the DRAM/TMEM150 family.</text>
</comment>
<feature type="transmembrane region" description="Helical" evidence="6">
    <location>
        <begin position="62"/>
        <end position="83"/>
    </location>
</feature>
<name>A0AAV6ZNX0_ENGPU</name>
<evidence type="ECO:0000256" key="6">
    <source>
        <dbReference type="SAM" id="Phobius"/>
    </source>
</evidence>
<keyword evidence="4 6" id="KW-1133">Transmembrane helix</keyword>
<dbReference type="InterPro" id="IPR019402">
    <property type="entry name" value="CWH43_N"/>
</dbReference>
<evidence type="ECO:0000256" key="2">
    <source>
        <dbReference type="ARBA" id="ARBA00006565"/>
    </source>
</evidence>
<sequence length="181" mass="19902">MSIATLGLMFLQYKFIQLHAEAFGAHQPIIQKVLLVLGWTSCGGIVILAVCETRFYPLTHRIAAFTAFICGSVYNLSQAIILYKAPGCGRVICHIRTASCVMALICVLIFTGCQTSVHTNLCRVGNPQISAIIFKTMEWLILLLILINVLTYHQHMQSLSLTVSKKGCNISTRANNQDSGV</sequence>
<evidence type="ECO:0000259" key="7">
    <source>
        <dbReference type="Pfam" id="PF10277"/>
    </source>
</evidence>
<dbReference type="GO" id="GO:0005764">
    <property type="term" value="C:lysosome"/>
    <property type="evidence" value="ECO:0007669"/>
    <property type="project" value="TreeGrafter"/>
</dbReference>
<dbReference type="EMBL" id="WNYA01000019">
    <property type="protein sequence ID" value="KAG8550897.1"/>
    <property type="molecule type" value="Genomic_DNA"/>
</dbReference>
<gene>
    <name evidence="8" type="ORF">GDO81_028956</name>
</gene>
<evidence type="ECO:0000256" key="3">
    <source>
        <dbReference type="ARBA" id="ARBA00022692"/>
    </source>
</evidence>
<feature type="domain" description="CWH43-like N-terminal" evidence="7">
    <location>
        <begin position="6"/>
        <end position="153"/>
    </location>
</feature>
<evidence type="ECO:0000256" key="5">
    <source>
        <dbReference type="ARBA" id="ARBA00023136"/>
    </source>
</evidence>
<comment type="subcellular location">
    <subcellularLocation>
        <location evidence="1">Endomembrane system</location>
        <topology evidence="1">Multi-pass membrane protein</topology>
    </subcellularLocation>
</comment>
<feature type="transmembrane region" description="Helical" evidence="6">
    <location>
        <begin position="33"/>
        <end position="56"/>
    </location>
</feature>
<dbReference type="InterPro" id="IPR050911">
    <property type="entry name" value="DRAM/TMEM150_Autophagy_Mod"/>
</dbReference>
<protein>
    <recommendedName>
        <fullName evidence="7">CWH43-like N-terminal domain-containing protein</fullName>
    </recommendedName>
</protein>
<evidence type="ECO:0000313" key="9">
    <source>
        <dbReference type="Proteomes" id="UP000824782"/>
    </source>
</evidence>
<dbReference type="Proteomes" id="UP000824782">
    <property type="component" value="Unassembled WGS sequence"/>
</dbReference>
<comment type="caution">
    <text evidence="8">The sequence shown here is derived from an EMBL/GenBank/DDBJ whole genome shotgun (WGS) entry which is preliminary data.</text>
</comment>
<dbReference type="PANTHER" id="PTHR21324:SF11">
    <property type="entry name" value="DNA DAMAGE-REGULATED AUTOPHAGY MODULATOR PROTEIN 1"/>
    <property type="match status" value="1"/>
</dbReference>
<feature type="transmembrane region" description="Helical" evidence="6">
    <location>
        <begin position="129"/>
        <end position="150"/>
    </location>
</feature>
<keyword evidence="9" id="KW-1185">Reference proteome</keyword>
<organism evidence="8 9">
    <name type="scientific">Engystomops pustulosus</name>
    <name type="common">Tungara frog</name>
    <name type="synonym">Physalaemus pustulosus</name>
    <dbReference type="NCBI Taxonomy" id="76066"/>
    <lineage>
        <taxon>Eukaryota</taxon>
        <taxon>Metazoa</taxon>
        <taxon>Chordata</taxon>
        <taxon>Craniata</taxon>
        <taxon>Vertebrata</taxon>
        <taxon>Euteleostomi</taxon>
        <taxon>Amphibia</taxon>
        <taxon>Batrachia</taxon>
        <taxon>Anura</taxon>
        <taxon>Neobatrachia</taxon>
        <taxon>Hyloidea</taxon>
        <taxon>Leptodactylidae</taxon>
        <taxon>Leiuperinae</taxon>
        <taxon>Engystomops</taxon>
    </lineage>
</organism>
<evidence type="ECO:0000256" key="1">
    <source>
        <dbReference type="ARBA" id="ARBA00004127"/>
    </source>
</evidence>
<feature type="transmembrane region" description="Helical" evidence="6">
    <location>
        <begin position="95"/>
        <end position="117"/>
    </location>
</feature>
<dbReference type="Pfam" id="PF10277">
    <property type="entry name" value="Frag1"/>
    <property type="match status" value="1"/>
</dbReference>
<evidence type="ECO:0000313" key="8">
    <source>
        <dbReference type="EMBL" id="KAG8550897.1"/>
    </source>
</evidence>